<proteinExistence type="predicted"/>
<reference evidence="1" key="1">
    <citation type="submission" date="2022-03" db="EMBL/GenBank/DDBJ databases">
        <authorList>
            <person name="Martin H S."/>
        </authorList>
    </citation>
    <scope>NUCLEOTIDE SEQUENCE</scope>
</reference>
<dbReference type="EMBL" id="OW152820">
    <property type="protein sequence ID" value="CAH2075370.1"/>
    <property type="molecule type" value="Genomic_DNA"/>
</dbReference>
<gene>
    <name evidence="1" type="ORF">IPOD504_LOCUS16730</name>
</gene>
<feature type="non-terminal residue" evidence="1">
    <location>
        <position position="297"/>
    </location>
</feature>
<protein>
    <submittedName>
        <fullName evidence="1">Uncharacterized protein</fullName>
    </submittedName>
</protein>
<sequence>MSDPSGKEARERPLIESFLELSGEHSMTHHEPLQPVVMQPVESRTFPVRGSTDCLRYVVWCYDNGVHGCNICTLAHHDLRPRALTVVYGLSPQAAPEGGNVSLVRSLARSTTHWSLQRFLESLLVTLEKAILAKPRRPLANAILTVRTILGLLLPDLKLISLPILALTFAIRSSILLLHSGIVLPGLVARPVLGSLAPTIRHTASAAPKRIESVSQRSRLASKWVASIGLRDLTTDRLRLLRGMRGRRGRFSRGVSRTSRSCLLQYASHLLYFLGDYSIIARIYRSRGDKRGLRICL</sequence>
<evidence type="ECO:0000313" key="2">
    <source>
        <dbReference type="Proteomes" id="UP000837857"/>
    </source>
</evidence>
<evidence type="ECO:0000313" key="1">
    <source>
        <dbReference type="EMBL" id="CAH2075370.1"/>
    </source>
</evidence>
<name>A0ABN8J3T5_9NEOP</name>
<keyword evidence="2" id="KW-1185">Reference proteome</keyword>
<accession>A0ABN8J3T5</accession>
<organism evidence="1 2">
    <name type="scientific">Iphiclides podalirius</name>
    <name type="common">scarce swallowtail</name>
    <dbReference type="NCBI Taxonomy" id="110791"/>
    <lineage>
        <taxon>Eukaryota</taxon>
        <taxon>Metazoa</taxon>
        <taxon>Ecdysozoa</taxon>
        <taxon>Arthropoda</taxon>
        <taxon>Hexapoda</taxon>
        <taxon>Insecta</taxon>
        <taxon>Pterygota</taxon>
        <taxon>Neoptera</taxon>
        <taxon>Endopterygota</taxon>
        <taxon>Lepidoptera</taxon>
        <taxon>Glossata</taxon>
        <taxon>Ditrysia</taxon>
        <taxon>Papilionoidea</taxon>
        <taxon>Papilionidae</taxon>
        <taxon>Papilioninae</taxon>
        <taxon>Iphiclides</taxon>
    </lineage>
</organism>
<dbReference type="Proteomes" id="UP000837857">
    <property type="component" value="Chromosome 8"/>
</dbReference>